<dbReference type="Pfam" id="PF12874">
    <property type="entry name" value="zf-met"/>
    <property type="match status" value="1"/>
</dbReference>
<keyword evidence="3" id="KW-0677">Repeat</keyword>
<dbReference type="Gene3D" id="3.30.160.60">
    <property type="entry name" value="Classic Zinc Finger"/>
    <property type="match status" value="2"/>
</dbReference>
<evidence type="ECO:0000256" key="4">
    <source>
        <dbReference type="ARBA" id="ARBA00022771"/>
    </source>
</evidence>
<dbReference type="InterPro" id="IPR036236">
    <property type="entry name" value="Znf_C2H2_sf"/>
</dbReference>
<comment type="subcellular location">
    <subcellularLocation>
        <location evidence="1">Nucleus</location>
    </subcellularLocation>
</comment>
<feature type="domain" description="C2H2-type" evidence="10">
    <location>
        <begin position="278"/>
        <end position="306"/>
    </location>
</feature>
<keyword evidence="2" id="KW-0479">Metal-binding</keyword>
<dbReference type="Proteomes" id="UP000625711">
    <property type="component" value="Unassembled WGS sequence"/>
</dbReference>
<feature type="domain" description="C2H2-type" evidence="10">
    <location>
        <begin position="418"/>
        <end position="445"/>
    </location>
</feature>
<dbReference type="SUPFAM" id="SSF57667">
    <property type="entry name" value="beta-beta-alpha zinc fingers"/>
    <property type="match status" value="3"/>
</dbReference>
<dbReference type="PROSITE" id="PS00028">
    <property type="entry name" value="ZINC_FINGER_C2H2_1"/>
    <property type="match status" value="3"/>
</dbReference>
<dbReference type="PANTHER" id="PTHR16515">
    <property type="entry name" value="PR DOMAIN ZINC FINGER PROTEIN"/>
    <property type="match status" value="1"/>
</dbReference>
<organism evidence="11 12">
    <name type="scientific">Rhynchophorus ferrugineus</name>
    <name type="common">Red palm weevil</name>
    <name type="synonym">Curculio ferrugineus</name>
    <dbReference type="NCBI Taxonomy" id="354439"/>
    <lineage>
        <taxon>Eukaryota</taxon>
        <taxon>Metazoa</taxon>
        <taxon>Ecdysozoa</taxon>
        <taxon>Arthropoda</taxon>
        <taxon>Hexapoda</taxon>
        <taxon>Insecta</taxon>
        <taxon>Pterygota</taxon>
        <taxon>Neoptera</taxon>
        <taxon>Endopterygota</taxon>
        <taxon>Coleoptera</taxon>
        <taxon>Polyphaga</taxon>
        <taxon>Cucujiformia</taxon>
        <taxon>Curculionidae</taxon>
        <taxon>Dryophthorinae</taxon>
        <taxon>Rhynchophorus</taxon>
    </lineage>
</organism>
<keyword evidence="7" id="KW-0539">Nucleus</keyword>
<evidence type="ECO:0000256" key="5">
    <source>
        <dbReference type="ARBA" id="ARBA00022833"/>
    </source>
</evidence>
<evidence type="ECO:0000256" key="1">
    <source>
        <dbReference type="ARBA" id="ARBA00004123"/>
    </source>
</evidence>
<evidence type="ECO:0000259" key="10">
    <source>
        <dbReference type="PROSITE" id="PS50157"/>
    </source>
</evidence>
<dbReference type="GO" id="GO:0005634">
    <property type="term" value="C:nucleus"/>
    <property type="evidence" value="ECO:0007669"/>
    <property type="project" value="UniProtKB-SubCell"/>
</dbReference>
<evidence type="ECO:0000256" key="3">
    <source>
        <dbReference type="ARBA" id="ARBA00022737"/>
    </source>
</evidence>
<name>A0A834M5Y4_RHYFE</name>
<dbReference type="GO" id="GO:0003677">
    <property type="term" value="F:DNA binding"/>
    <property type="evidence" value="ECO:0007669"/>
    <property type="project" value="UniProtKB-KW"/>
</dbReference>
<evidence type="ECO:0000256" key="6">
    <source>
        <dbReference type="ARBA" id="ARBA00023125"/>
    </source>
</evidence>
<feature type="compositionally biased region" description="Acidic residues" evidence="9">
    <location>
        <begin position="534"/>
        <end position="543"/>
    </location>
</feature>
<protein>
    <recommendedName>
        <fullName evidence="10">C2H2-type domain-containing protein</fullName>
    </recommendedName>
</protein>
<sequence>MSKLQLCVSEVEWTTFKPLLCHPCIKRLNIAYSFKKQCVQSAGVLKNYVELVKESQKKNESQNVAKVEQTLPQGGTYMLLPHQKYVKILVGSQNQGTTGNTFQNVFLNLIPTTSLTTVPNNIDNGNVQKNKDTNQNVFLNLNNTFQKFIPITSVDPPPLKKTEITKKEPDPVHSTSITVNQLLIDSNAEEMSVEIDPTSFLSLEHEEPSNSTDGDDFKADWDELIIKQKIDPKNPKLNGTIATNGKGNVSNFVPILPKEDFFLSGAHFLSGSFQQGDFNCETCQKTFPSVKILKQHIKHYHLGKLPFKCENCYSEFLTREEYNHCLKRHNNELDCMENNSLTLKDFSGNAPYENDALSISIIAETPADHNLVPNENGDYVCDVCKRIFNSSTGLLRHKVRKHHQKNRKKYFIKGMKNAKCDICNREFSTQSYMQLHRKLHLRDDIGYKYKVLGKSKYKEISDTEGDDAKNKEENGEGDLKKDSEGNESGAQDTDSSSENEIEIPKKNRKLESDRAQNSIVDNDTCSNNIRNLDEENETDSSDEESLKIDDQLGEDDN</sequence>
<accession>A0A834M5Y4</accession>
<feature type="compositionally biased region" description="Basic and acidic residues" evidence="9">
    <location>
        <begin position="459"/>
        <end position="484"/>
    </location>
</feature>
<dbReference type="GO" id="GO:0010468">
    <property type="term" value="P:regulation of gene expression"/>
    <property type="evidence" value="ECO:0007669"/>
    <property type="project" value="TreeGrafter"/>
</dbReference>
<evidence type="ECO:0000313" key="11">
    <source>
        <dbReference type="EMBL" id="KAF7269236.1"/>
    </source>
</evidence>
<proteinExistence type="predicted"/>
<feature type="domain" description="C2H2-type" evidence="10">
    <location>
        <begin position="379"/>
        <end position="408"/>
    </location>
</feature>
<keyword evidence="4 8" id="KW-0863">Zinc-finger</keyword>
<gene>
    <name evidence="11" type="ORF">GWI33_017693</name>
</gene>
<dbReference type="PROSITE" id="PS50157">
    <property type="entry name" value="ZINC_FINGER_C2H2_2"/>
    <property type="match status" value="3"/>
</dbReference>
<evidence type="ECO:0000256" key="2">
    <source>
        <dbReference type="ARBA" id="ARBA00022723"/>
    </source>
</evidence>
<dbReference type="AlphaFoldDB" id="A0A834M5Y4"/>
<dbReference type="SMART" id="SM00355">
    <property type="entry name" value="ZnF_C2H2"/>
    <property type="match status" value="4"/>
</dbReference>
<keyword evidence="12" id="KW-1185">Reference proteome</keyword>
<feature type="compositionally biased region" description="Polar residues" evidence="9">
    <location>
        <begin position="515"/>
        <end position="530"/>
    </location>
</feature>
<reference evidence="11" key="1">
    <citation type="submission" date="2020-08" db="EMBL/GenBank/DDBJ databases">
        <title>Genome sequencing and assembly of the red palm weevil Rhynchophorus ferrugineus.</title>
        <authorList>
            <person name="Dias G.B."/>
            <person name="Bergman C.M."/>
            <person name="Manee M."/>
        </authorList>
    </citation>
    <scope>NUCLEOTIDE SEQUENCE</scope>
    <source>
        <strain evidence="11">AA-2017</strain>
        <tissue evidence="11">Whole larva</tissue>
    </source>
</reference>
<dbReference type="SMART" id="SM00868">
    <property type="entry name" value="zf-AD"/>
    <property type="match status" value="2"/>
</dbReference>
<dbReference type="OrthoDB" id="3176202at2759"/>
<evidence type="ECO:0000256" key="7">
    <source>
        <dbReference type="ARBA" id="ARBA00023242"/>
    </source>
</evidence>
<dbReference type="EMBL" id="JAACXV010014245">
    <property type="protein sequence ID" value="KAF7269236.1"/>
    <property type="molecule type" value="Genomic_DNA"/>
</dbReference>
<dbReference type="PANTHER" id="PTHR16515:SF49">
    <property type="entry name" value="GASTRULA ZINC FINGER PROTEIN XLCGF49.1-LIKE-RELATED"/>
    <property type="match status" value="1"/>
</dbReference>
<feature type="region of interest" description="Disordered" evidence="9">
    <location>
        <begin position="459"/>
        <end position="557"/>
    </location>
</feature>
<dbReference type="InterPro" id="IPR050331">
    <property type="entry name" value="Zinc_finger"/>
</dbReference>
<dbReference type="InterPro" id="IPR012934">
    <property type="entry name" value="Znf_AD"/>
</dbReference>
<feature type="compositionally biased region" description="Basic and acidic residues" evidence="9">
    <location>
        <begin position="502"/>
        <end position="514"/>
    </location>
</feature>
<evidence type="ECO:0000313" key="12">
    <source>
        <dbReference type="Proteomes" id="UP000625711"/>
    </source>
</evidence>
<comment type="caution">
    <text evidence="11">The sequence shown here is derived from an EMBL/GenBank/DDBJ whole genome shotgun (WGS) entry which is preliminary data.</text>
</comment>
<evidence type="ECO:0000256" key="8">
    <source>
        <dbReference type="PROSITE-ProRule" id="PRU00042"/>
    </source>
</evidence>
<dbReference type="Pfam" id="PF13912">
    <property type="entry name" value="zf-C2H2_6"/>
    <property type="match status" value="2"/>
</dbReference>
<dbReference type="InterPro" id="IPR013087">
    <property type="entry name" value="Znf_C2H2_type"/>
</dbReference>
<dbReference type="GO" id="GO:0008270">
    <property type="term" value="F:zinc ion binding"/>
    <property type="evidence" value="ECO:0007669"/>
    <property type="project" value="UniProtKB-KW"/>
</dbReference>
<keyword evidence="6" id="KW-0238">DNA-binding</keyword>
<evidence type="ECO:0000256" key="9">
    <source>
        <dbReference type="SAM" id="MobiDB-lite"/>
    </source>
</evidence>
<keyword evidence="5" id="KW-0862">Zinc</keyword>